<comment type="caution">
    <text evidence="2">The sequence shown here is derived from an EMBL/GenBank/DDBJ whole genome shotgun (WGS) entry which is preliminary data.</text>
</comment>
<feature type="domain" description="VOC" evidence="1">
    <location>
        <begin position="4"/>
        <end position="116"/>
    </location>
</feature>
<gene>
    <name evidence="2" type="ORF">BET03_04940</name>
</gene>
<dbReference type="Proteomes" id="UP000284177">
    <property type="component" value="Unassembled WGS sequence"/>
</dbReference>
<protein>
    <submittedName>
        <fullName evidence="2">Glyoxalase</fullName>
    </submittedName>
</protein>
<dbReference type="Gene3D" id="3.10.180.10">
    <property type="entry name" value="2,3-Dihydroxybiphenyl 1,2-Dioxygenase, domain 1"/>
    <property type="match status" value="1"/>
</dbReference>
<sequence>MDIWEGIITFLGTKNLDKTDYFYNKILGLPLYKDQGKCKIYEVPDGGKLGFCTHISIVKQGKSPIITLLVEDVDRIYTKLTKVGFHPNPPKKKEQFNIYHFFMEDPNGYTLEIQKFID</sequence>
<dbReference type="InterPro" id="IPR037523">
    <property type="entry name" value="VOC_core"/>
</dbReference>
<dbReference type="CDD" id="cd06587">
    <property type="entry name" value="VOC"/>
    <property type="match status" value="1"/>
</dbReference>
<evidence type="ECO:0000259" key="1">
    <source>
        <dbReference type="PROSITE" id="PS51819"/>
    </source>
</evidence>
<keyword evidence="3" id="KW-1185">Reference proteome</keyword>
<dbReference type="SUPFAM" id="SSF54593">
    <property type="entry name" value="Glyoxalase/Bleomycin resistance protein/Dihydroxybiphenyl dioxygenase"/>
    <property type="match status" value="1"/>
</dbReference>
<dbReference type="AlphaFoldDB" id="A0A419SXQ9"/>
<dbReference type="RefSeq" id="WP_243096927.1">
    <property type="nucleotide sequence ID" value="NZ_MCIB01000036.1"/>
</dbReference>
<evidence type="ECO:0000313" key="3">
    <source>
        <dbReference type="Proteomes" id="UP000284177"/>
    </source>
</evidence>
<dbReference type="PROSITE" id="PS51819">
    <property type="entry name" value="VOC"/>
    <property type="match status" value="1"/>
</dbReference>
<accession>A0A419SXQ9</accession>
<dbReference type="Pfam" id="PF00903">
    <property type="entry name" value="Glyoxalase"/>
    <property type="match status" value="1"/>
</dbReference>
<organism evidence="2 3">
    <name type="scientific">Thermohalobacter berrensis</name>
    <dbReference type="NCBI Taxonomy" id="99594"/>
    <lineage>
        <taxon>Bacteria</taxon>
        <taxon>Bacillati</taxon>
        <taxon>Bacillota</taxon>
        <taxon>Tissierellia</taxon>
        <taxon>Tissierellales</taxon>
        <taxon>Thermohalobacteraceae</taxon>
        <taxon>Thermohalobacter</taxon>
    </lineage>
</organism>
<evidence type="ECO:0000313" key="2">
    <source>
        <dbReference type="EMBL" id="RKD30053.1"/>
    </source>
</evidence>
<dbReference type="InterPro" id="IPR004360">
    <property type="entry name" value="Glyas_Fos-R_dOase_dom"/>
</dbReference>
<dbReference type="EMBL" id="MCIB01000036">
    <property type="protein sequence ID" value="RKD30053.1"/>
    <property type="molecule type" value="Genomic_DNA"/>
</dbReference>
<reference evidence="2 3" key="1">
    <citation type="submission" date="2016-08" db="EMBL/GenBank/DDBJ databases">
        <title>Novel Firmicutes and Novel Genomes.</title>
        <authorList>
            <person name="Poppleton D.I."/>
            <person name="Gribaldo S."/>
        </authorList>
    </citation>
    <scope>NUCLEOTIDE SEQUENCE [LARGE SCALE GENOMIC DNA]</scope>
    <source>
        <strain evidence="2 3">CTT3</strain>
    </source>
</reference>
<dbReference type="InterPro" id="IPR029068">
    <property type="entry name" value="Glyas_Bleomycin-R_OHBP_Dase"/>
</dbReference>
<proteinExistence type="predicted"/>
<name>A0A419SXQ9_9FIRM</name>